<dbReference type="GO" id="GO:0000139">
    <property type="term" value="C:Golgi membrane"/>
    <property type="evidence" value="ECO:0007669"/>
    <property type="project" value="UniProtKB-SubCell"/>
</dbReference>
<proteinExistence type="inferred from homology"/>
<dbReference type="PANTHER" id="PTHR21311">
    <property type="entry name" value="CONSERVED OLIGOMERIC GOLGI COMPLEX COMPONENT 8"/>
    <property type="match status" value="1"/>
</dbReference>
<protein>
    <recommendedName>
        <fullName evidence="3 9">Conserved oligomeric Golgi complex subunit 8</fullName>
        <shortName evidence="9">COG complex subunit 8</shortName>
    </recommendedName>
    <alternativeName>
        <fullName evidence="8 9">Component of oligomeric Golgi complex 8</fullName>
    </alternativeName>
</protein>
<comment type="subcellular location">
    <subcellularLocation>
        <location evidence="1 9">Golgi apparatus membrane</location>
        <topology evidence="1 9">Peripheral membrane protein</topology>
    </subcellularLocation>
</comment>
<evidence type="ECO:0000256" key="2">
    <source>
        <dbReference type="ARBA" id="ARBA00006419"/>
    </source>
</evidence>
<accession>A0AAV7HXM6</accession>
<name>A0AAV7HXM6_COTGL</name>
<dbReference type="AlphaFoldDB" id="A0AAV7HXM6"/>
<keyword evidence="7 9" id="KW-0472">Membrane</keyword>
<evidence type="ECO:0000256" key="1">
    <source>
        <dbReference type="ARBA" id="ARBA00004395"/>
    </source>
</evidence>
<evidence type="ECO:0000256" key="4">
    <source>
        <dbReference type="ARBA" id="ARBA00022448"/>
    </source>
</evidence>
<organism evidence="11 12">
    <name type="scientific">Cotesia glomerata</name>
    <name type="common">Lepidopteran parasitic wasp</name>
    <name type="synonym">Apanteles glomeratus</name>
    <dbReference type="NCBI Taxonomy" id="32391"/>
    <lineage>
        <taxon>Eukaryota</taxon>
        <taxon>Metazoa</taxon>
        <taxon>Ecdysozoa</taxon>
        <taxon>Arthropoda</taxon>
        <taxon>Hexapoda</taxon>
        <taxon>Insecta</taxon>
        <taxon>Pterygota</taxon>
        <taxon>Neoptera</taxon>
        <taxon>Endopterygota</taxon>
        <taxon>Hymenoptera</taxon>
        <taxon>Apocrita</taxon>
        <taxon>Ichneumonoidea</taxon>
        <taxon>Braconidae</taxon>
        <taxon>Microgastrinae</taxon>
        <taxon>Cotesia</taxon>
    </lineage>
</organism>
<keyword evidence="4 9" id="KW-0813">Transport</keyword>
<dbReference type="EMBL" id="JAHXZJ010002609">
    <property type="protein sequence ID" value="KAH0539533.1"/>
    <property type="molecule type" value="Genomic_DNA"/>
</dbReference>
<evidence type="ECO:0000256" key="7">
    <source>
        <dbReference type="ARBA" id="ARBA00023136"/>
    </source>
</evidence>
<evidence type="ECO:0000256" key="6">
    <source>
        <dbReference type="ARBA" id="ARBA00023034"/>
    </source>
</evidence>
<comment type="similarity">
    <text evidence="2 9">Belongs to the COG8 family.</text>
</comment>
<dbReference type="Pfam" id="PF04124">
    <property type="entry name" value="Dor1"/>
    <property type="match status" value="1"/>
</dbReference>
<evidence type="ECO:0000256" key="9">
    <source>
        <dbReference type="PIRNR" id="PIRNR015415"/>
    </source>
</evidence>
<dbReference type="PANTHER" id="PTHR21311:SF0">
    <property type="entry name" value="CONSERVED OLIGOMERIC GOLGI COMPLEX SUBUNIT 8"/>
    <property type="match status" value="1"/>
</dbReference>
<evidence type="ECO:0000256" key="3">
    <source>
        <dbReference type="ARBA" id="ARBA00020983"/>
    </source>
</evidence>
<evidence type="ECO:0000313" key="11">
    <source>
        <dbReference type="EMBL" id="KAH0539533.1"/>
    </source>
</evidence>
<feature type="compositionally biased region" description="Basic and acidic residues" evidence="10">
    <location>
        <begin position="576"/>
        <end position="594"/>
    </location>
</feature>
<comment type="caution">
    <text evidence="11">The sequence shown here is derived from an EMBL/GenBank/DDBJ whole genome shotgun (WGS) entry which is preliminary data.</text>
</comment>
<dbReference type="Proteomes" id="UP000826195">
    <property type="component" value="Unassembled WGS sequence"/>
</dbReference>
<evidence type="ECO:0000313" key="12">
    <source>
        <dbReference type="Proteomes" id="UP000826195"/>
    </source>
</evidence>
<reference evidence="11 12" key="1">
    <citation type="journal article" date="2021" name="J. Hered.">
        <title>A chromosome-level genome assembly of the parasitoid wasp, Cotesia glomerata (Hymenoptera: Braconidae).</title>
        <authorList>
            <person name="Pinto B.J."/>
            <person name="Weis J.J."/>
            <person name="Gamble T."/>
            <person name="Ode P.J."/>
            <person name="Paul R."/>
            <person name="Zaspel J.M."/>
        </authorList>
    </citation>
    <scope>NUCLEOTIDE SEQUENCE [LARGE SCALE GENOMIC DNA]</scope>
    <source>
        <strain evidence="11">CgM1</strain>
    </source>
</reference>
<gene>
    <name evidence="11" type="ORF">KQX54_005384</name>
</gene>
<evidence type="ECO:0000256" key="10">
    <source>
        <dbReference type="SAM" id="MobiDB-lite"/>
    </source>
</evidence>
<dbReference type="InterPro" id="IPR016159">
    <property type="entry name" value="Cullin_repeat-like_dom_sf"/>
</dbReference>
<dbReference type="InterPro" id="IPR007255">
    <property type="entry name" value="COG8"/>
</dbReference>
<dbReference type="GO" id="GO:0017119">
    <property type="term" value="C:Golgi transport complex"/>
    <property type="evidence" value="ECO:0007669"/>
    <property type="project" value="UniProtKB-UniRule"/>
</dbReference>
<dbReference type="PIRSF" id="PIRSF015415">
    <property type="entry name" value="COG8"/>
    <property type="match status" value="1"/>
</dbReference>
<keyword evidence="6 9" id="KW-0333">Golgi apparatus</keyword>
<keyword evidence="5 9" id="KW-0653">Protein transport</keyword>
<dbReference type="GO" id="GO:0006891">
    <property type="term" value="P:intra-Golgi vesicle-mediated transport"/>
    <property type="evidence" value="ECO:0007669"/>
    <property type="project" value="TreeGrafter"/>
</dbReference>
<evidence type="ECO:0000256" key="8">
    <source>
        <dbReference type="ARBA" id="ARBA00031347"/>
    </source>
</evidence>
<comment type="subunit">
    <text evidence="9">Component of the conserved oligomeric Golgi complex which is composed of eight different subunits and is required for normal Golgi morphology and localization.</text>
</comment>
<dbReference type="GO" id="GO:0015031">
    <property type="term" value="P:protein transport"/>
    <property type="evidence" value="ECO:0007669"/>
    <property type="project" value="UniProtKB-UniRule"/>
</dbReference>
<evidence type="ECO:0000256" key="5">
    <source>
        <dbReference type="ARBA" id="ARBA00022927"/>
    </source>
</evidence>
<dbReference type="InterPro" id="IPR016632">
    <property type="entry name" value="COG8_Metazoal_Plant"/>
</dbReference>
<feature type="region of interest" description="Disordered" evidence="10">
    <location>
        <begin position="569"/>
        <end position="604"/>
    </location>
</feature>
<dbReference type="SUPFAM" id="SSF74788">
    <property type="entry name" value="Cullin repeat-like"/>
    <property type="match status" value="1"/>
</dbReference>
<keyword evidence="12" id="KW-1185">Reference proteome</keyword>
<sequence>MDIETEKVIELVFPDGIPDSWKDNPDFYQYLTKLGGLDVDQLMKEPDHLTDEKNLALQNTQELAYSNYKTFIQTAENCHEIFREFNSSENHLENLLEKIPMFVDKCQSFCDKSKEINSHRRLNDLTLKKSSVILEILEMPQLMETCLRSSQYNEALELSQYARQLGSKHSEIPIVASVVKDIENSWSGMVGQVVGSLRGDLPLAKCLQLVGLLRSMDAFTEAELRIKFLQARDSWFQGLLNAIPKEDPNFHLTKTIELSRIHLFNIITQYRAMFNDDDHSIVGRDNVINESAIFCHWLEEKLSQFLATLEHDLPNVTSIDSILGQCTYFGLSFGRVGADFTTRMSTIFIQVISNKFLKNIHTAIKKFDKDMETFTLINKLHRADVKLDTEIKSENPPDQLVNFYPLAEYCNGLISTFNELRLCSPVALSEFCTSTLEESLMSVAKGILVFYKQEQQAFTATERDNMVKFVECFSDQLIPYVQFCIHAIFPQVQVAAHLGITVNQLQKEGITYLNRKKIVEPLISFLPIKSIVQDPLIPITLPESLSQPSTQRRVASKVEKTPELEPVINIAEPQPEESKVEVESNEKLDDKQIETNDNEEQIIK</sequence>